<keyword evidence="3" id="KW-1185">Reference proteome</keyword>
<gene>
    <name evidence="2" type="ORF">CELE_F21D9.2</name>
    <name evidence="2 4" type="ORF">F21D9.2</name>
</gene>
<organism evidence="2 3">
    <name type="scientific">Caenorhabditis elegans</name>
    <dbReference type="NCBI Taxonomy" id="6239"/>
    <lineage>
        <taxon>Eukaryota</taxon>
        <taxon>Metazoa</taxon>
        <taxon>Ecdysozoa</taxon>
        <taxon>Nematoda</taxon>
        <taxon>Chromadorea</taxon>
        <taxon>Rhabditida</taxon>
        <taxon>Rhabditina</taxon>
        <taxon>Rhabditomorpha</taxon>
        <taxon>Rhabditoidea</taxon>
        <taxon>Rhabditidae</taxon>
        <taxon>Peloderinae</taxon>
        <taxon>Caenorhabditis</taxon>
    </lineage>
</organism>
<feature type="transmembrane region" description="Helical" evidence="1">
    <location>
        <begin position="141"/>
        <end position="162"/>
    </location>
</feature>
<dbReference type="KEGG" id="cel:CELE_F21D9.2"/>
<proteinExistence type="predicted"/>
<dbReference type="Proteomes" id="UP000001940">
    <property type="component" value="Chromosome V"/>
</dbReference>
<dbReference type="Bgee" id="WBGene00009016">
    <property type="expression patterns" value="Expressed in adult organism and 2 other cell types or tissues"/>
</dbReference>
<feature type="transmembrane region" description="Helical" evidence="1">
    <location>
        <begin position="249"/>
        <end position="272"/>
    </location>
</feature>
<dbReference type="PIR" id="T21209">
    <property type="entry name" value="T21209"/>
</dbReference>
<feature type="transmembrane region" description="Helical" evidence="1">
    <location>
        <begin position="183"/>
        <end position="203"/>
    </location>
</feature>
<evidence type="ECO:0000256" key="1">
    <source>
        <dbReference type="SAM" id="Phobius"/>
    </source>
</evidence>
<dbReference type="PaxDb" id="6239-F21D9.2"/>
<dbReference type="RefSeq" id="NP_507747.3">
    <property type="nucleotide sequence ID" value="NM_075346.5"/>
</dbReference>
<keyword evidence="1 2" id="KW-0812">Transmembrane</keyword>
<dbReference type="AlphaFoldDB" id="Q9U3I2"/>
<dbReference type="AGR" id="WB:WBGene00009016"/>
<evidence type="ECO:0000313" key="3">
    <source>
        <dbReference type="Proteomes" id="UP000001940"/>
    </source>
</evidence>
<dbReference type="GeneID" id="180266"/>
<keyword evidence="1" id="KW-1133">Transmembrane helix</keyword>
<reference evidence="2 3" key="1">
    <citation type="journal article" date="1998" name="Science">
        <title>Genome sequence of the nematode C. elegans: a platform for investigating biology.</title>
        <authorList>
            <consortium name="The C. elegans sequencing consortium"/>
            <person name="Sulson J.E."/>
            <person name="Waterston R."/>
        </authorList>
    </citation>
    <scope>NUCLEOTIDE SEQUENCE [LARGE SCALE GENOMIC DNA]</scope>
    <source>
        <strain evidence="2 3">Bristol N2</strain>
    </source>
</reference>
<dbReference type="STRING" id="6239.F21D9.2.1"/>
<dbReference type="EMBL" id="BX284605">
    <property type="protein sequence ID" value="CAB04161.4"/>
    <property type="molecule type" value="Genomic_DNA"/>
</dbReference>
<dbReference type="HOGENOM" id="CLU_821919_0_0_1"/>
<dbReference type="UCSC" id="F21D9.2">
    <property type="organism name" value="c. elegans"/>
</dbReference>
<accession>Q9U3I2</accession>
<name>Q9U3I2_CAEEL</name>
<evidence type="ECO:0000313" key="2">
    <source>
        <dbReference type="EMBL" id="CAB04161.4"/>
    </source>
</evidence>
<feature type="transmembrane region" description="Helical" evidence="1">
    <location>
        <begin position="278"/>
        <end position="297"/>
    </location>
</feature>
<protein>
    <submittedName>
        <fullName evidence="2">Transmembrane protein</fullName>
    </submittedName>
</protein>
<dbReference type="PIR" id="A89421">
    <property type="entry name" value="A89421"/>
</dbReference>
<feature type="transmembrane region" description="Helical" evidence="1">
    <location>
        <begin position="89"/>
        <end position="113"/>
    </location>
</feature>
<sequence>MAEATSKLDFQMKELNTPARLVESEARVPGSQARVVESEDRVPGSQARVVETVARVPGSQARVVESEDRVPGSQARVVETDKWKCAVKLFALFCFTASYVFYTGLAALAFYLLSHGLPVEPKRRKDMNALTLYDIAVRIRIISFITVASFFATLVFIIFSSVKLCSIEKEKRMKIFLRYVQKYASEIAVQPYIILLAVLICVYPETKFDDDEKLYYNIGAILLYFIVGYLTVAELSIEKASMFSPRETKILYVLWGFFALLHLSPNFFGLYITVSWAFAPAVSFSGQCCAMRCAYFLGKIKSGKVTGNTQSHEQNNMQNREQNHVQNHEQNVEQNHVP</sequence>
<dbReference type="SMR" id="Q9U3I2"/>
<dbReference type="WormBase" id="F21D9.2">
    <property type="protein sequence ID" value="CE48249"/>
    <property type="gene ID" value="WBGene00009016"/>
</dbReference>
<keyword evidence="1" id="KW-0472">Membrane</keyword>
<feature type="transmembrane region" description="Helical" evidence="1">
    <location>
        <begin position="215"/>
        <end position="237"/>
    </location>
</feature>
<dbReference type="InParanoid" id="Q9U3I2"/>
<evidence type="ECO:0000313" key="4">
    <source>
        <dbReference type="WormBase" id="F21D9.2"/>
    </source>
</evidence>
<dbReference type="CTD" id="180266"/>